<accession>A0ABP5B530</accession>
<dbReference type="SMART" id="SM00347">
    <property type="entry name" value="HTH_MARR"/>
    <property type="match status" value="1"/>
</dbReference>
<evidence type="ECO:0000313" key="3">
    <source>
        <dbReference type="Proteomes" id="UP001501612"/>
    </source>
</evidence>
<organism evidence="2 3">
    <name type="scientific">Nocardioides lentus</name>
    <dbReference type="NCBI Taxonomy" id="338077"/>
    <lineage>
        <taxon>Bacteria</taxon>
        <taxon>Bacillati</taxon>
        <taxon>Actinomycetota</taxon>
        <taxon>Actinomycetes</taxon>
        <taxon>Propionibacteriales</taxon>
        <taxon>Nocardioidaceae</taxon>
        <taxon>Nocardioides</taxon>
    </lineage>
</organism>
<reference evidence="3" key="1">
    <citation type="journal article" date="2019" name="Int. J. Syst. Evol. Microbiol.">
        <title>The Global Catalogue of Microorganisms (GCM) 10K type strain sequencing project: providing services to taxonomists for standard genome sequencing and annotation.</title>
        <authorList>
            <consortium name="The Broad Institute Genomics Platform"/>
            <consortium name="The Broad Institute Genome Sequencing Center for Infectious Disease"/>
            <person name="Wu L."/>
            <person name="Ma J."/>
        </authorList>
    </citation>
    <scope>NUCLEOTIDE SEQUENCE [LARGE SCALE GENOMIC DNA]</scope>
    <source>
        <strain evidence="3">JCM 14046</strain>
    </source>
</reference>
<dbReference type="Proteomes" id="UP001501612">
    <property type="component" value="Unassembled WGS sequence"/>
</dbReference>
<dbReference type="SUPFAM" id="SSF46785">
    <property type="entry name" value="Winged helix' DNA-binding domain"/>
    <property type="match status" value="1"/>
</dbReference>
<evidence type="ECO:0000259" key="1">
    <source>
        <dbReference type="PROSITE" id="PS50995"/>
    </source>
</evidence>
<dbReference type="PANTHER" id="PTHR33164:SF99">
    <property type="entry name" value="MARR FAMILY REGULATORY PROTEIN"/>
    <property type="match status" value="1"/>
</dbReference>
<dbReference type="EMBL" id="BAAAMY010000014">
    <property type="protein sequence ID" value="GAA1931339.1"/>
    <property type="molecule type" value="Genomic_DNA"/>
</dbReference>
<comment type="caution">
    <text evidence="2">The sequence shown here is derived from an EMBL/GenBank/DDBJ whole genome shotgun (WGS) entry which is preliminary data.</text>
</comment>
<dbReference type="PANTHER" id="PTHR33164">
    <property type="entry name" value="TRANSCRIPTIONAL REGULATOR, MARR FAMILY"/>
    <property type="match status" value="1"/>
</dbReference>
<gene>
    <name evidence="2" type="ORF">GCM10009737_36630</name>
</gene>
<dbReference type="RefSeq" id="WP_344009355.1">
    <property type="nucleotide sequence ID" value="NZ_BAAAMY010000014.1"/>
</dbReference>
<sequence>MSDEGPWLGDAEQCVWRQWTTLDTLLPAALGRQLQADSGLSLPDFAVLVQLSESEAGRVRVSELGQMLTWEKSRTSHHLTRMEKRGLVGREQCPDDARGAFVAITPAGREAIEQAAPGHACTVRRLVFDHLTPDEVRVLGEVYAGVLARLAATEQS</sequence>
<dbReference type="InterPro" id="IPR036390">
    <property type="entry name" value="WH_DNA-bd_sf"/>
</dbReference>
<keyword evidence="3" id="KW-1185">Reference proteome</keyword>
<dbReference type="InterPro" id="IPR036388">
    <property type="entry name" value="WH-like_DNA-bd_sf"/>
</dbReference>
<protein>
    <submittedName>
        <fullName evidence="2">MarR family transcriptional regulator</fullName>
    </submittedName>
</protein>
<dbReference type="InterPro" id="IPR039422">
    <property type="entry name" value="MarR/SlyA-like"/>
</dbReference>
<name>A0ABP5B530_9ACTN</name>
<dbReference type="Gene3D" id="1.10.10.10">
    <property type="entry name" value="Winged helix-like DNA-binding domain superfamily/Winged helix DNA-binding domain"/>
    <property type="match status" value="1"/>
</dbReference>
<evidence type="ECO:0000313" key="2">
    <source>
        <dbReference type="EMBL" id="GAA1931339.1"/>
    </source>
</evidence>
<dbReference type="PROSITE" id="PS50995">
    <property type="entry name" value="HTH_MARR_2"/>
    <property type="match status" value="1"/>
</dbReference>
<feature type="domain" description="HTH marR-type" evidence="1">
    <location>
        <begin position="1"/>
        <end position="148"/>
    </location>
</feature>
<dbReference type="InterPro" id="IPR000835">
    <property type="entry name" value="HTH_MarR-typ"/>
</dbReference>
<dbReference type="Pfam" id="PF01047">
    <property type="entry name" value="MarR"/>
    <property type="match status" value="1"/>
</dbReference>
<proteinExistence type="predicted"/>